<organism evidence="25 26">
    <name type="scientific">Arabis nemorensis</name>
    <dbReference type="NCBI Taxonomy" id="586526"/>
    <lineage>
        <taxon>Eukaryota</taxon>
        <taxon>Viridiplantae</taxon>
        <taxon>Streptophyta</taxon>
        <taxon>Embryophyta</taxon>
        <taxon>Tracheophyta</taxon>
        <taxon>Spermatophyta</taxon>
        <taxon>Magnoliopsida</taxon>
        <taxon>eudicotyledons</taxon>
        <taxon>Gunneridae</taxon>
        <taxon>Pentapetalae</taxon>
        <taxon>rosids</taxon>
        <taxon>malvids</taxon>
        <taxon>Brassicales</taxon>
        <taxon>Brassicaceae</taxon>
        <taxon>Arabideae</taxon>
        <taxon>Arabis</taxon>
    </lineage>
</organism>
<dbReference type="SMART" id="SM00535">
    <property type="entry name" value="RIBOc"/>
    <property type="match status" value="2"/>
</dbReference>
<dbReference type="OrthoDB" id="6513042at2759"/>
<dbReference type="GO" id="GO:0046872">
    <property type="term" value="F:metal ion binding"/>
    <property type="evidence" value="ECO:0007669"/>
    <property type="project" value="UniProtKB-KW"/>
</dbReference>
<evidence type="ECO:0000256" key="5">
    <source>
        <dbReference type="ARBA" id="ARBA00022723"/>
    </source>
</evidence>
<evidence type="ECO:0000259" key="22">
    <source>
        <dbReference type="PROSITE" id="PS51192"/>
    </source>
</evidence>
<evidence type="ECO:0000256" key="7">
    <source>
        <dbReference type="ARBA" id="ARBA00022741"/>
    </source>
</evidence>
<evidence type="ECO:0000256" key="11">
    <source>
        <dbReference type="ARBA" id="ARBA00022840"/>
    </source>
</evidence>
<dbReference type="Gene3D" id="3.30.160.20">
    <property type="match status" value="1"/>
</dbReference>
<feature type="domain" description="Dicer dsRNA-binding fold" evidence="24">
    <location>
        <begin position="557"/>
        <end position="643"/>
    </location>
</feature>
<dbReference type="Pfam" id="PF00636">
    <property type="entry name" value="Ribonuclease_3"/>
    <property type="match status" value="2"/>
</dbReference>
<evidence type="ECO:0000259" key="23">
    <source>
        <dbReference type="PROSITE" id="PS51194"/>
    </source>
</evidence>
<comment type="caution">
    <text evidence="25">The sequence shown here is derived from an EMBL/GenBank/DDBJ whole genome shotgun (WGS) entry which is preliminary data.</text>
</comment>
<dbReference type="EMBL" id="CABITT030000003">
    <property type="protein sequence ID" value="VVA96309.1"/>
    <property type="molecule type" value="Genomic_DNA"/>
</dbReference>
<dbReference type="Gene3D" id="2.170.260.10">
    <property type="entry name" value="paz domain"/>
    <property type="match status" value="1"/>
</dbReference>
<dbReference type="SMART" id="SM00490">
    <property type="entry name" value="HELICc"/>
    <property type="match status" value="1"/>
</dbReference>
<keyword evidence="15" id="KW-0464">Manganese</keyword>
<evidence type="ECO:0000256" key="8">
    <source>
        <dbReference type="ARBA" id="ARBA00022759"/>
    </source>
</evidence>
<evidence type="ECO:0000256" key="10">
    <source>
        <dbReference type="ARBA" id="ARBA00022806"/>
    </source>
</evidence>
<evidence type="ECO:0000256" key="3">
    <source>
        <dbReference type="ARBA" id="ARBA00004123"/>
    </source>
</evidence>
<dbReference type="GO" id="GO:0004525">
    <property type="term" value="F:ribonuclease III activity"/>
    <property type="evidence" value="ECO:0007669"/>
    <property type="project" value="InterPro"/>
</dbReference>
<evidence type="ECO:0000259" key="24">
    <source>
        <dbReference type="PROSITE" id="PS51327"/>
    </source>
</evidence>
<keyword evidence="8" id="KW-0255">Endonuclease</keyword>
<dbReference type="PROSITE" id="PS50142">
    <property type="entry name" value="RNASE_3_2"/>
    <property type="match status" value="2"/>
</dbReference>
<dbReference type="InterPro" id="IPR036389">
    <property type="entry name" value="RNase_III_sf"/>
</dbReference>
<dbReference type="FunFam" id="3.30.160.380:FF:000001">
    <property type="entry name" value="Endoribonuclease dicer-like 1"/>
    <property type="match status" value="1"/>
</dbReference>
<evidence type="ECO:0000259" key="20">
    <source>
        <dbReference type="PROSITE" id="PS50142"/>
    </source>
</evidence>
<evidence type="ECO:0000256" key="16">
    <source>
        <dbReference type="ARBA" id="ARBA00023242"/>
    </source>
</evidence>
<dbReference type="PANTHER" id="PTHR14950">
    <property type="entry name" value="DICER-RELATED"/>
    <property type="match status" value="1"/>
</dbReference>
<dbReference type="FunFam" id="1.10.1520.10:FF:000013">
    <property type="entry name" value="Endoribonuclease Dicer homolog 2"/>
    <property type="match status" value="1"/>
</dbReference>
<evidence type="ECO:0000259" key="21">
    <source>
        <dbReference type="PROSITE" id="PS50821"/>
    </source>
</evidence>
<dbReference type="CDD" id="cd18034">
    <property type="entry name" value="DEXHc_dicer"/>
    <property type="match status" value="1"/>
</dbReference>
<dbReference type="PROSITE" id="PS50137">
    <property type="entry name" value="DS_RBD"/>
    <property type="match status" value="1"/>
</dbReference>
<dbReference type="PROSITE" id="PS51194">
    <property type="entry name" value="HELICASE_CTER"/>
    <property type="match status" value="1"/>
</dbReference>
<dbReference type="Gene3D" id="1.10.1520.10">
    <property type="entry name" value="Ribonuclease III domain"/>
    <property type="match status" value="2"/>
</dbReference>
<evidence type="ECO:0000256" key="6">
    <source>
        <dbReference type="ARBA" id="ARBA00022737"/>
    </source>
</evidence>
<dbReference type="Gene3D" id="3.30.160.380">
    <property type="entry name" value="Dicer dimerisation domain"/>
    <property type="match status" value="1"/>
</dbReference>
<dbReference type="GO" id="GO:0003723">
    <property type="term" value="F:RNA binding"/>
    <property type="evidence" value="ECO:0007669"/>
    <property type="project" value="UniProtKB-UniRule"/>
</dbReference>
<accession>A0A565B627</accession>
<dbReference type="FunFam" id="3.40.50.300:FF:000705">
    <property type="entry name" value="Endoribonuclease dicer-like protein"/>
    <property type="match status" value="1"/>
</dbReference>
<dbReference type="FunFam" id="3.40.50.300:FF:000420">
    <property type="entry name" value="Endoribonuclease dicer-like 1"/>
    <property type="match status" value="1"/>
</dbReference>
<dbReference type="PROSITE" id="PS51327">
    <property type="entry name" value="DICER_DSRBF"/>
    <property type="match status" value="1"/>
</dbReference>
<keyword evidence="10" id="KW-0347">Helicase</keyword>
<keyword evidence="9" id="KW-0378">Hydrolase</keyword>
<reference evidence="25" key="1">
    <citation type="submission" date="2019-07" db="EMBL/GenBank/DDBJ databases">
        <authorList>
            <person name="Dittberner H."/>
        </authorList>
    </citation>
    <scope>NUCLEOTIDE SEQUENCE [LARGE SCALE GENOMIC DNA]</scope>
</reference>
<dbReference type="GO" id="GO:0004386">
    <property type="term" value="F:helicase activity"/>
    <property type="evidence" value="ECO:0007669"/>
    <property type="project" value="UniProtKB-KW"/>
</dbReference>
<evidence type="ECO:0000256" key="9">
    <source>
        <dbReference type="ARBA" id="ARBA00022801"/>
    </source>
</evidence>
<dbReference type="Pfam" id="PF00271">
    <property type="entry name" value="Helicase_C"/>
    <property type="match status" value="1"/>
</dbReference>
<keyword evidence="12" id="KW-0460">Magnesium</keyword>
<feature type="domain" description="DRBM" evidence="19">
    <location>
        <begin position="1323"/>
        <end position="1389"/>
    </location>
</feature>
<evidence type="ECO:0000259" key="19">
    <source>
        <dbReference type="PROSITE" id="PS50137"/>
    </source>
</evidence>
<comment type="cofactor">
    <cofactor evidence="1">
        <name>Mn(2+)</name>
        <dbReference type="ChEBI" id="CHEBI:29035"/>
    </cofactor>
</comment>
<dbReference type="Pfam" id="PF02170">
    <property type="entry name" value="PAZ"/>
    <property type="match status" value="1"/>
</dbReference>
<dbReference type="GO" id="GO:0005737">
    <property type="term" value="C:cytoplasm"/>
    <property type="evidence" value="ECO:0007669"/>
    <property type="project" value="TreeGrafter"/>
</dbReference>
<evidence type="ECO:0000313" key="26">
    <source>
        <dbReference type="Proteomes" id="UP000489600"/>
    </source>
</evidence>
<dbReference type="SMART" id="SM00487">
    <property type="entry name" value="DEXDc"/>
    <property type="match status" value="1"/>
</dbReference>
<dbReference type="InterPro" id="IPR038248">
    <property type="entry name" value="Dicer_dimer_sf"/>
</dbReference>
<dbReference type="InterPro" id="IPR027417">
    <property type="entry name" value="P-loop_NTPase"/>
</dbReference>
<keyword evidence="6" id="KW-0677">Repeat</keyword>
<evidence type="ECO:0000256" key="13">
    <source>
        <dbReference type="ARBA" id="ARBA00022884"/>
    </source>
</evidence>
<proteinExistence type="inferred from homology"/>
<dbReference type="Gene3D" id="3.40.50.300">
    <property type="entry name" value="P-loop containing nucleotide triphosphate hydrolases"/>
    <property type="match status" value="2"/>
</dbReference>
<dbReference type="InterPro" id="IPR014001">
    <property type="entry name" value="Helicase_ATP-bd"/>
</dbReference>
<evidence type="ECO:0000256" key="15">
    <source>
        <dbReference type="ARBA" id="ARBA00023211"/>
    </source>
</evidence>
<evidence type="ECO:0000256" key="14">
    <source>
        <dbReference type="ARBA" id="ARBA00023158"/>
    </source>
</evidence>
<comment type="cofactor">
    <cofactor evidence="2">
        <name>Mg(2+)</name>
        <dbReference type="ChEBI" id="CHEBI:18420"/>
    </cofactor>
</comment>
<dbReference type="InterPro" id="IPR014720">
    <property type="entry name" value="dsRBD_dom"/>
</dbReference>
<evidence type="ECO:0000256" key="1">
    <source>
        <dbReference type="ARBA" id="ARBA00001936"/>
    </source>
</evidence>
<dbReference type="InterPro" id="IPR003100">
    <property type="entry name" value="PAZ_dom"/>
</dbReference>
<dbReference type="PROSITE" id="PS00517">
    <property type="entry name" value="RNASE_3_1"/>
    <property type="match status" value="1"/>
</dbReference>
<sequence length="1393" mass="157694">MDMDANEMVDKVSASPLPFARSYQVEALEKAMKQNTIVYLETGSGKTLIAIMLLRNYAYLFRKPSPCFSVFLVPQVVLVSQQAEALKMHTDLKVGMYWGDMGVDYWDSSTWKQQVDKYEVLVMTPAILLRALSHSFLKLNMIKVLVVDECHHAQGKHPYACIMRDFYHKEFNSATSDVPRIFGMTASLVKKKGEKLDSYWEKIHELEMLMNSKVYTCENESVLARFVPFSTPSFKYYQHMEIPSSTRKSLVGELDKLATKHRLSLATMDLKSSSVVSIEKRLSSIISSITYCVDEFGILLALKAAQSFSASQNDFVSWGHLNLFSETFVKKFSCDASQAILAYIPNGPNWSWSGSNIKVNVETGLLTSKIVCLLDSLLGYRSLENIRCIVFVERVMTAIVLESLLAEILPNYNNWKTKYVAGNNSGLQTQSRKKQNGIVEDFRKGLVNIIVATSILEEGLDVQSCNLVVGFDPATNICSFIQSQGRARMHNSDYLMMVERGDLLTQSRLKKYLSGGKRMREESLHHSLDPCPPLPDDSSEDFFRVNSTGAIVTLSSSVALIYFYCSRLPSDEYFKPAPRFDINKDQGTCTLYLPKSCPIEEVRVQANGNVLKQAACLEACIELHKAKALSDYLVPDMVVAESVGQELGKILYDTEQPCYFPPELVSQFSAQSPTTYHFYIIRMKPNSSRNFHLNDVFLGTRVELEYDIGNTGFRLEDHRGTIAVTLSYVGAFRLTQEEALLCRRFQITLFRVLLDHSVENLMKALDGLHLRDGVALDYLLLPSTHEHETSLINWEVIRSVNLTCHKPWERHVNCSAKGASRIIHTKDGLFCTCVVQNALVYTPHNGYVYCTKGLLNNLNANSLLRTRNSSNQTYMEYYEKRHGIQLNYVDEPLLNGRHIFTLHNYLHLTKKKKEKEHDREFVELPPELCHLILSPISVDMIYSYTFIPSVMQRIESLLIAYNVKKSIPKVNIPTIKVLEAITTKKCQDQFHLESLETLGDSFLKYAVCQHLFQQFHTLHEGLLSTKKDGMISNVMLCKFGCQQKLQGFIRNECFEPKGWMVPGQSSAAYALVNDTLPESRNIYIASKRNLKRKSVADVVESLIGAYLSEGGELAALMFMNWVGIKVDFTRITTLRIQREVPIKAEKLVNVDYMESLLNYTFKDKSLLVEALTHGSYMIPEIPRCYQRLEFLGDSVLDYLITKHLYGENPSLSPGLLTDMRSASVNNECYAQVAVKANLHKHILHASHDLHKHISRTVSEFERSSLQSSFGWESSISFPKVLGDVIESLAGAILVDSGYNKETVFASIKPLLGVMITPETVKLHPVRELTELCQKLQFELSKAKGFENGEAYFTVEVKAKEMSFAHTAKASDKKMAKKLAYQEVLNLLKKSIAS</sequence>
<protein>
    <submittedName>
        <fullName evidence="25">Uncharacterized protein</fullName>
    </submittedName>
</protein>
<dbReference type="Pfam" id="PF00270">
    <property type="entry name" value="DEAD"/>
    <property type="match status" value="1"/>
</dbReference>
<dbReference type="InterPro" id="IPR005034">
    <property type="entry name" value="Dicer_dimerisation"/>
</dbReference>
<comment type="similarity">
    <text evidence="17 18">Belongs to the helicase family. Dicer subfamily.</text>
</comment>
<dbReference type="InterPro" id="IPR000999">
    <property type="entry name" value="RNase_III_dom"/>
</dbReference>
<evidence type="ECO:0000256" key="2">
    <source>
        <dbReference type="ARBA" id="ARBA00001946"/>
    </source>
</evidence>
<keyword evidence="14" id="KW-0943">RNA-mediated gene silencing</keyword>
<dbReference type="GO" id="GO:0005524">
    <property type="term" value="F:ATP binding"/>
    <property type="evidence" value="ECO:0007669"/>
    <property type="project" value="UniProtKB-KW"/>
</dbReference>
<dbReference type="SMART" id="SM00949">
    <property type="entry name" value="PAZ"/>
    <property type="match status" value="1"/>
</dbReference>
<dbReference type="PROSITE" id="PS51192">
    <property type="entry name" value="HELICASE_ATP_BIND_1"/>
    <property type="match status" value="1"/>
</dbReference>
<evidence type="ECO:0000256" key="4">
    <source>
        <dbReference type="ARBA" id="ARBA00022722"/>
    </source>
</evidence>
<dbReference type="SUPFAM" id="SSF52540">
    <property type="entry name" value="P-loop containing nucleoside triphosphate hydrolases"/>
    <property type="match status" value="1"/>
</dbReference>
<dbReference type="InterPro" id="IPR011545">
    <property type="entry name" value="DEAD/DEAH_box_helicase_dom"/>
</dbReference>
<dbReference type="GO" id="GO:0005634">
    <property type="term" value="C:nucleus"/>
    <property type="evidence" value="ECO:0007669"/>
    <property type="project" value="UniProtKB-SubCell"/>
</dbReference>
<dbReference type="PROSITE" id="PS50821">
    <property type="entry name" value="PAZ"/>
    <property type="match status" value="1"/>
</dbReference>
<keyword evidence="5" id="KW-0479">Metal-binding</keyword>
<dbReference type="SUPFAM" id="SSF69065">
    <property type="entry name" value="RNase III domain-like"/>
    <property type="match status" value="2"/>
</dbReference>
<feature type="domain" description="RNase III" evidence="20">
    <location>
        <begin position="1150"/>
        <end position="1297"/>
    </location>
</feature>
<keyword evidence="13 18" id="KW-0694">RNA-binding</keyword>
<evidence type="ECO:0000256" key="12">
    <source>
        <dbReference type="ARBA" id="ARBA00022842"/>
    </source>
</evidence>
<dbReference type="Pfam" id="PF03368">
    <property type="entry name" value="Dicer_dimer"/>
    <property type="match status" value="1"/>
</dbReference>
<dbReference type="CDD" id="cd00593">
    <property type="entry name" value="RIBOc"/>
    <property type="match status" value="2"/>
</dbReference>
<keyword evidence="16" id="KW-0539">Nucleus</keyword>
<keyword evidence="7" id="KW-0547">Nucleotide-binding</keyword>
<dbReference type="Proteomes" id="UP000489600">
    <property type="component" value="Unassembled WGS sequence"/>
</dbReference>
<dbReference type="PANTHER" id="PTHR14950:SF70">
    <property type="entry name" value="ENDORIBONUCLEASE DICER HOMOLOG 2"/>
    <property type="match status" value="1"/>
</dbReference>
<feature type="domain" description="Helicase C-terminal" evidence="23">
    <location>
        <begin position="378"/>
        <end position="539"/>
    </location>
</feature>
<name>A0A565B627_9BRAS</name>
<dbReference type="InterPro" id="IPR036085">
    <property type="entry name" value="PAZ_dom_sf"/>
</dbReference>
<evidence type="ECO:0000256" key="17">
    <source>
        <dbReference type="ARBA" id="ARBA00035116"/>
    </source>
</evidence>
<dbReference type="SUPFAM" id="SSF101690">
    <property type="entry name" value="PAZ domain"/>
    <property type="match status" value="1"/>
</dbReference>
<keyword evidence="26" id="KW-1185">Reference proteome</keyword>
<dbReference type="InterPro" id="IPR001650">
    <property type="entry name" value="Helicase_C-like"/>
</dbReference>
<feature type="domain" description="Helicase ATP-binding" evidence="22">
    <location>
        <begin position="27"/>
        <end position="206"/>
    </location>
</feature>
<keyword evidence="11" id="KW-0067">ATP-binding</keyword>
<dbReference type="SMART" id="SM00358">
    <property type="entry name" value="DSRM"/>
    <property type="match status" value="1"/>
</dbReference>
<evidence type="ECO:0000313" key="25">
    <source>
        <dbReference type="EMBL" id="VVA96309.1"/>
    </source>
</evidence>
<dbReference type="GO" id="GO:0010267">
    <property type="term" value="P:ta-siRNA processing"/>
    <property type="evidence" value="ECO:0007669"/>
    <property type="project" value="UniProtKB-ARBA"/>
</dbReference>
<dbReference type="SUPFAM" id="SSF54768">
    <property type="entry name" value="dsRNA-binding domain-like"/>
    <property type="match status" value="1"/>
</dbReference>
<gene>
    <name evidence="25" type="ORF">ANE_LOCUS6754</name>
</gene>
<feature type="domain" description="PAZ" evidence="21">
    <location>
        <begin position="818"/>
        <end position="933"/>
    </location>
</feature>
<evidence type="ECO:0000256" key="18">
    <source>
        <dbReference type="PROSITE-ProRule" id="PRU00657"/>
    </source>
</evidence>
<keyword evidence="4" id="KW-0540">Nuclease</keyword>
<feature type="domain" description="RNase III" evidence="20">
    <location>
        <begin position="979"/>
        <end position="1111"/>
    </location>
</feature>
<comment type="subcellular location">
    <subcellularLocation>
        <location evidence="3">Nucleus</location>
    </subcellularLocation>
</comment>
<dbReference type="FunFam" id="1.10.1520.10:FF:000004">
    <property type="entry name" value="Endoribonuclease dicer-like 1"/>
    <property type="match status" value="1"/>
</dbReference>